<dbReference type="Proteomes" id="UP000710385">
    <property type="component" value="Unassembled WGS sequence"/>
</dbReference>
<proteinExistence type="predicted"/>
<gene>
    <name evidence="1" type="ORF">HS096_01925</name>
</gene>
<protein>
    <submittedName>
        <fullName evidence="1">Uncharacterized protein</fullName>
    </submittedName>
</protein>
<evidence type="ECO:0000313" key="2">
    <source>
        <dbReference type="Proteomes" id="UP000710385"/>
    </source>
</evidence>
<accession>A0A928Y4S4</accession>
<name>A0A928Y4S4_UNCKA</name>
<dbReference type="EMBL" id="JABTTY010000001">
    <property type="protein sequence ID" value="MBE7525130.1"/>
    <property type="molecule type" value="Genomic_DNA"/>
</dbReference>
<organism evidence="1 2">
    <name type="scientific">candidate division WWE3 bacterium</name>
    <dbReference type="NCBI Taxonomy" id="2053526"/>
    <lineage>
        <taxon>Bacteria</taxon>
        <taxon>Katanobacteria</taxon>
    </lineage>
</organism>
<sequence length="201" mass="23245">MTRCVDDEQYGKLRRRTDELIRRVAEGTLDYRNIMDHLQALIEGRVEVREPAQKGSETVYRITIDRSQTLADMIAAGKYGYVNENITETYFPLKKSDGKREVEVVLVHLDERLTTDQVKAELDRRGLKPASIVELLFLGAAHPDLQREFPVVALGSSWRLPNGDLSVPELWYARGKRHLSLSYDDPDSMWLEHYRFVALRK</sequence>
<evidence type="ECO:0000313" key="1">
    <source>
        <dbReference type="EMBL" id="MBE7525130.1"/>
    </source>
</evidence>
<dbReference type="AlphaFoldDB" id="A0A928Y4S4"/>
<reference evidence="1" key="1">
    <citation type="submission" date="2020-05" db="EMBL/GenBank/DDBJ databases">
        <title>High-Quality Genomes of Partial-Nitritation/Anammox System by Hierarchical Clustering Based Hybrid Assembly.</title>
        <authorList>
            <person name="Liu L."/>
            <person name="Wang Y."/>
            <person name="Che Y."/>
            <person name="Chen Y."/>
            <person name="Xia Y."/>
            <person name="Luo R."/>
            <person name="Cheng S.H."/>
            <person name="Zheng C."/>
            <person name="Zhang T."/>
        </authorList>
    </citation>
    <scope>NUCLEOTIDE SEQUENCE</scope>
    <source>
        <strain evidence="1">H1_PAT1</strain>
    </source>
</reference>
<comment type="caution">
    <text evidence="1">The sequence shown here is derived from an EMBL/GenBank/DDBJ whole genome shotgun (WGS) entry which is preliminary data.</text>
</comment>